<dbReference type="GO" id="GO:0003677">
    <property type="term" value="F:DNA binding"/>
    <property type="evidence" value="ECO:0007669"/>
    <property type="project" value="UniProtKB-UniRule"/>
</dbReference>
<dbReference type="Gene3D" id="3.30.70.980">
    <property type="match status" value="2"/>
</dbReference>
<dbReference type="Pfam" id="PF01709">
    <property type="entry name" value="Transcrip_reg"/>
    <property type="match status" value="1"/>
</dbReference>
<keyword evidence="3 6" id="KW-0805">Transcription regulation</keyword>
<evidence type="ECO:0000256" key="4">
    <source>
        <dbReference type="ARBA" id="ARBA00023125"/>
    </source>
</evidence>
<dbReference type="NCBIfam" id="NF009044">
    <property type="entry name" value="PRK12378.1"/>
    <property type="match status" value="1"/>
</dbReference>
<dbReference type="RefSeq" id="WP_106874912.1">
    <property type="nucleotide sequence ID" value="NZ_CP027845.1"/>
</dbReference>
<keyword evidence="4 6" id="KW-0238">DNA-binding</keyword>
<dbReference type="GO" id="GO:0005737">
    <property type="term" value="C:cytoplasm"/>
    <property type="evidence" value="ECO:0007669"/>
    <property type="project" value="UniProtKB-SubCell"/>
</dbReference>
<dbReference type="InterPro" id="IPR049083">
    <property type="entry name" value="TACO1_YebC_N"/>
</dbReference>
<evidence type="ECO:0000256" key="7">
    <source>
        <dbReference type="SAM" id="MobiDB-lite"/>
    </source>
</evidence>
<evidence type="ECO:0000313" key="10">
    <source>
        <dbReference type="EMBL" id="AVP88098.1"/>
    </source>
</evidence>
<dbReference type="SUPFAM" id="SSF75625">
    <property type="entry name" value="YebC-like"/>
    <property type="match status" value="1"/>
</dbReference>
<dbReference type="InterPro" id="IPR026564">
    <property type="entry name" value="Transcrip_reg_TACO1-like_dom3"/>
</dbReference>
<accession>A0A2P1PA08</accession>
<evidence type="ECO:0000256" key="1">
    <source>
        <dbReference type="ARBA" id="ARBA00008724"/>
    </source>
</evidence>
<dbReference type="HAMAP" id="MF_00693">
    <property type="entry name" value="Transcrip_reg_TACO1"/>
    <property type="match status" value="1"/>
</dbReference>
<gene>
    <name evidence="10" type="ORF">phytr_11730</name>
</gene>
<dbReference type="Proteomes" id="UP000241762">
    <property type="component" value="Chromosome"/>
</dbReference>
<feature type="domain" description="TACO1/YebC-like N-terminal" evidence="9">
    <location>
        <begin position="5"/>
        <end position="74"/>
    </location>
</feature>
<dbReference type="NCBIfam" id="NF001030">
    <property type="entry name" value="PRK00110.1"/>
    <property type="match status" value="1"/>
</dbReference>
<dbReference type="EMBL" id="CP027845">
    <property type="protein sequence ID" value="AVP88098.1"/>
    <property type="molecule type" value="Genomic_DNA"/>
</dbReference>
<dbReference type="Pfam" id="PF20772">
    <property type="entry name" value="TACO1_YebC_N"/>
    <property type="match status" value="1"/>
</dbReference>
<dbReference type="InterPro" id="IPR029072">
    <property type="entry name" value="YebC-like"/>
</dbReference>
<evidence type="ECO:0000259" key="8">
    <source>
        <dbReference type="Pfam" id="PF01709"/>
    </source>
</evidence>
<name>A0A2P1PA08_9RICK</name>
<dbReference type="OrthoDB" id="9781053at2"/>
<dbReference type="InterPro" id="IPR017856">
    <property type="entry name" value="Integrase-like_N"/>
</dbReference>
<dbReference type="Gene3D" id="1.10.10.200">
    <property type="match status" value="1"/>
</dbReference>
<dbReference type="PANTHER" id="PTHR12532">
    <property type="entry name" value="TRANSLATIONAL ACTIVATOR OF CYTOCHROME C OXIDASE 1"/>
    <property type="match status" value="1"/>
</dbReference>
<sequence length="252" mass="28184">MAGHSKFKNIQHRKGAQDKKRAKVFTKVLKDIIVAAKQGAPTPDSNSKLRHAIAAAKKINIPKDRIDNAIKQVTNPTGQDQYDEMRYEGFAQGGIAIIVEALTDNRNRTASAVRSTFSKYAGNLGETGSVSFMFDHIGIITYKADDVKADPDKIMQIAIESGAIDVVSEDDEHTFYTEIESFSDVLDNIVKELGDPEESYIGWRPKNLVSVEDEDKCRTLFKLVDTLEDLDDVQRVFGNYEVPDHIYQKLLS</sequence>
<feature type="region of interest" description="Disordered" evidence="7">
    <location>
        <begin position="1"/>
        <end position="20"/>
    </location>
</feature>
<evidence type="ECO:0000256" key="2">
    <source>
        <dbReference type="ARBA" id="ARBA00022490"/>
    </source>
</evidence>
<keyword evidence="11" id="KW-1185">Reference proteome</keyword>
<feature type="domain" description="TACO1/YebC-like second and third" evidence="8">
    <location>
        <begin position="82"/>
        <end position="239"/>
    </location>
</feature>
<evidence type="ECO:0000313" key="11">
    <source>
        <dbReference type="Proteomes" id="UP000241762"/>
    </source>
</evidence>
<evidence type="ECO:0000256" key="6">
    <source>
        <dbReference type="HAMAP-Rule" id="MF_00693"/>
    </source>
</evidence>
<dbReference type="KEGG" id="ptc:phytr_11730"/>
<dbReference type="NCBIfam" id="TIGR01033">
    <property type="entry name" value="YebC/PmpR family DNA-binding transcriptional regulator"/>
    <property type="match status" value="1"/>
</dbReference>
<keyword evidence="5 6" id="KW-0804">Transcription</keyword>
<protein>
    <recommendedName>
        <fullName evidence="6">Probable transcriptional regulatory protein phytr_11730</fullName>
    </recommendedName>
</protein>
<comment type="subcellular location">
    <subcellularLocation>
        <location evidence="6">Cytoplasm</location>
    </subcellularLocation>
</comment>
<dbReference type="AlphaFoldDB" id="A0A2P1PA08"/>
<dbReference type="PANTHER" id="PTHR12532:SF11">
    <property type="match status" value="1"/>
</dbReference>
<evidence type="ECO:0000256" key="3">
    <source>
        <dbReference type="ARBA" id="ARBA00023015"/>
    </source>
</evidence>
<dbReference type="GO" id="GO:0006355">
    <property type="term" value="P:regulation of DNA-templated transcription"/>
    <property type="evidence" value="ECO:0007669"/>
    <property type="project" value="UniProtKB-UniRule"/>
</dbReference>
<dbReference type="FunFam" id="1.10.10.200:FF:000002">
    <property type="entry name" value="Probable transcriptional regulatory protein CLM62_37755"/>
    <property type="match status" value="1"/>
</dbReference>
<proteinExistence type="inferred from homology"/>
<evidence type="ECO:0000259" key="9">
    <source>
        <dbReference type="Pfam" id="PF20772"/>
    </source>
</evidence>
<dbReference type="InterPro" id="IPR048300">
    <property type="entry name" value="TACO1_YebC-like_2nd/3rd_dom"/>
</dbReference>
<comment type="similarity">
    <text evidence="1 6">Belongs to the TACO1 family.</text>
</comment>
<keyword evidence="2 6" id="KW-0963">Cytoplasm</keyword>
<reference evidence="10 11" key="1">
    <citation type="submission" date="2018-03" db="EMBL/GenBank/DDBJ databases">
        <title>A gene transfer event suggests a long-term partnership between eustigmatophyte algae and a novel lineage of endosymbiotic bacteria.</title>
        <authorList>
            <person name="Yurchenko T."/>
            <person name="Sevcikova T."/>
            <person name="Pribyl P."/>
            <person name="El Karkouri K."/>
            <person name="Klimes V."/>
            <person name="Amaral R."/>
            <person name="Zbrankova V."/>
            <person name="Kim E."/>
            <person name="Raoult D."/>
            <person name="Santos L.M.A."/>
            <person name="Elias M."/>
        </authorList>
    </citation>
    <scope>NUCLEOTIDE SEQUENCE [LARGE SCALE GENOMIC DNA]</scope>
    <source>
        <strain evidence="10">CCALA 838</strain>
    </source>
</reference>
<organism evidence="10 11">
    <name type="scientific">Candidatus Phycorickettsia trachydisci</name>
    <dbReference type="NCBI Taxonomy" id="2115978"/>
    <lineage>
        <taxon>Bacteria</taxon>
        <taxon>Pseudomonadati</taxon>
        <taxon>Pseudomonadota</taxon>
        <taxon>Alphaproteobacteria</taxon>
        <taxon>Rickettsiales</taxon>
        <taxon>Rickettsiaceae</taxon>
        <taxon>Candidatus Phycorickettsia</taxon>
    </lineage>
</organism>
<evidence type="ECO:0000256" key="5">
    <source>
        <dbReference type="ARBA" id="ARBA00023163"/>
    </source>
</evidence>
<dbReference type="InterPro" id="IPR002876">
    <property type="entry name" value="Transcrip_reg_TACO1-like"/>
</dbReference>